<protein>
    <submittedName>
        <fullName evidence="3">Amidohydrolase 2</fullName>
    </submittedName>
</protein>
<dbReference type="InParanoid" id="E3IVB0"/>
<dbReference type="HOGENOM" id="CLU_044590_3_0_11"/>
<dbReference type="InterPro" id="IPR006680">
    <property type="entry name" value="Amidohydro-rel"/>
</dbReference>
<gene>
    <name evidence="3" type="ordered locus">FraEuI1c_3261</name>
</gene>
<sequence length="295" mass="33160">MPQEPTPVVDSHIHWWDPGNAWMVMATQEQADELGMGDISPMVRPYLPADYRADATGAVEGYRVERVVWVMATLFDGGHVDEVRWVRAVAKDEPLLGAVIGSVDPRLSARERQESLAAQADWELFRGVRVIGELDYGSPVAGDYMRMLADAGLVYDHMGHHQTMADAARLAERHPDVPWILEHCGWPRHPDDPADVAAWREGIRALAAVPTVHCKLSGLAMAIHAFDADRQRPFLEFCLEQFGPGRCLYGSNFPVDRNYGHYDELLRMFLSVIAGLSAEEQRQVLYANAQRIYRI</sequence>
<dbReference type="GO" id="GO:0016787">
    <property type="term" value="F:hydrolase activity"/>
    <property type="evidence" value="ECO:0007669"/>
    <property type="project" value="UniProtKB-KW"/>
</dbReference>
<accession>E3IVB0</accession>
<feature type="domain" description="Amidohydrolase-related" evidence="2">
    <location>
        <begin position="9"/>
        <end position="295"/>
    </location>
</feature>
<dbReference type="SUPFAM" id="SSF51556">
    <property type="entry name" value="Metallo-dependent hydrolases"/>
    <property type="match status" value="1"/>
</dbReference>
<name>E3IVB0_PSEI1</name>
<evidence type="ECO:0000259" key="2">
    <source>
        <dbReference type="Pfam" id="PF04909"/>
    </source>
</evidence>
<reference evidence="3 4" key="1">
    <citation type="submission" date="2010-10" db="EMBL/GenBank/DDBJ databases">
        <title>Complete sequence of Frankia sp. EuI1c.</title>
        <authorList>
            <consortium name="US DOE Joint Genome Institute"/>
            <person name="Lucas S."/>
            <person name="Copeland A."/>
            <person name="Lapidus A."/>
            <person name="Cheng J.-F."/>
            <person name="Bruce D."/>
            <person name="Goodwin L."/>
            <person name="Pitluck S."/>
            <person name="Chertkov O."/>
            <person name="Detter J.C."/>
            <person name="Han C."/>
            <person name="Tapia R."/>
            <person name="Land M."/>
            <person name="Hauser L."/>
            <person name="Jeffries C."/>
            <person name="Kyrpides N."/>
            <person name="Ivanova N."/>
            <person name="Mikhailova N."/>
            <person name="Beauchemin N."/>
            <person name="Sen A."/>
            <person name="Sur S.A."/>
            <person name="Gtari M."/>
            <person name="Wall L."/>
            <person name="Tisa L."/>
            <person name="Woyke T."/>
        </authorList>
    </citation>
    <scope>NUCLEOTIDE SEQUENCE [LARGE SCALE GENOMIC DNA]</scope>
    <source>
        <strain evidence="4">DSM 45817 / CECT 9037 / EuI1c</strain>
    </source>
</reference>
<dbReference type="InterPro" id="IPR052350">
    <property type="entry name" value="Metallo-dep_Lactonases"/>
</dbReference>
<dbReference type="KEGG" id="fri:FraEuI1c_3261"/>
<dbReference type="eggNOG" id="COG3618">
    <property type="taxonomic scope" value="Bacteria"/>
</dbReference>
<dbReference type="PANTHER" id="PTHR43569:SF1">
    <property type="entry name" value="BLL3371 PROTEIN"/>
    <property type="match status" value="1"/>
</dbReference>
<dbReference type="InterPro" id="IPR032466">
    <property type="entry name" value="Metal_Hydrolase"/>
</dbReference>
<dbReference type="PANTHER" id="PTHR43569">
    <property type="entry name" value="AMIDOHYDROLASE"/>
    <property type="match status" value="1"/>
</dbReference>
<keyword evidence="4" id="KW-1185">Reference proteome</keyword>
<comment type="similarity">
    <text evidence="1">Belongs to the metallo-dependent hydrolases superfamily.</text>
</comment>
<keyword evidence="3" id="KW-0378">Hydrolase</keyword>
<dbReference type="Gene3D" id="3.20.20.140">
    <property type="entry name" value="Metal-dependent hydrolases"/>
    <property type="match status" value="1"/>
</dbReference>
<dbReference type="Pfam" id="PF04909">
    <property type="entry name" value="Amidohydro_2"/>
    <property type="match status" value="1"/>
</dbReference>
<dbReference type="EMBL" id="CP002299">
    <property type="protein sequence ID" value="ADP81274.1"/>
    <property type="molecule type" value="Genomic_DNA"/>
</dbReference>
<evidence type="ECO:0000313" key="3">
    <source>
        <dbReference type="EMBL" id="ADP81274.1"/>
    </source>
</evidence>
<proteinExistence type="inferred from homology"/>
<evidence type="ECO:0000256" key="1">
    <source>
        <dbReference type="ARBA" id="ARBA00038310"/>
    </source>
</evidence>
<organism evidence="3 4">
    <name type="scientific">Pseudofrankia inefficax (strain DSM 45817 / CECT 9037 / DDB 130130 / EuI1c)</name>
    <name type="common">Frankia inefficax</name>
    <dbReference type="NCBI Taxonomy" id="298654"/>
    <lineage>
        <taxon>Bacteria</taxon>
        <taxon>Bacillati</taxon>
        <taxon>Actinomycetota</taxon>
        <taxon>Actinomycetes</taxon>
        <taxon>Frankiales</taxon>
        <taxon>Frankiaceae</taxon>
        <taxon>Pseudofrankia</taxon>
    </lineage>
</organism>
<dbReference type="AlphaFoldDB" id="E3IVB0"/>
<dbReference type="STRING" id="298654.FraEuI1c_3261"/>
<dbReference type="Proteomes" id="UP000002484">
    <property type="component" value="Chromosome"/>
</dbReference>
<evidence type="ECO:0000313" key="4">
    <source>
        <dbReference type="Proteomes" id="UP000002484"/>
    </source>
</evidence>